<name>A0ABU1DGF2_9HYPH</name>
<dbReference type="EMBL" id="JADBEO010000020">
    <property type="protein sequence ID" value="MDR4307131.1"/>
    <property type="molecule type" value="Genomic_DNA"/>
</dbReference>
<accession>A0ABU1DGF2</accession>
<keyword evidence="1" id="KW-0732">Signal</keyword>
<organism evidence="2 3">
    <name type="scientific">Chelatococcus sambhunathii</name>
    <dbReference type="NCBI Taxonomy" id="363953"/>
    <lineage>
        <taxon>Bacteria</taxon>
        <taxon>Pseudomonadati</taxon>
        <taxon>Pseudomonadota</taxon>
        <taxon>Alphaproteobacteria</taxon>
        <taxon>Hyphomicrobiales</taxon>
        <taxon>Chelatococcaceae</taxon>
        <taxon>Chelatococcus</taxon>
    </lineage>
</organism>
<dbReference type="Proteomes" id="UP001181622">
    <property type="component" value="Unassembled WGS sequence"/>
</dbReference>
<comment type="caution">
    <text evidence="2">The sequence shown here is derived from an EMBL/GenBank/DDBJ whole genome shotgun (WGS) entry which is preliminary data.</text>
</comment>
<reference evidence="2" key="1">
    <citation type="submission" date="2020-10" db="EMBL/GenBank/DDBJ databases">
        <authorList>
            <person name="Abbas A."/>
            <person name="Razzaq R."/>
            <person name="Waqas M."/>
            <person name="Abbas N."/>
            <person name="Nielsen T.K."/>
            <person name="Hansen L.H."/>
            <person name="Hussain S."/>
            <person name="Shahid M."/>
        </authorList>
    </citation>
    <scope>NUCLEOTIDE SEQUENCE</scope>
    <source>
        <strain evidence="2">S14</strain>
    </source>
</reference>
<evidence type="ECO:0000256" key="1">
    <source>
        <dbReference type="SAM" id="SignalP"/>
    </source>
</evidence>
<sequence>MKMNVISGASVAAAAASLILAGAVMVPVANAKDAKMGHCMGANACKGQSACKTAKNACKGQNSCKGHGFTETTKADCAKAGGKYEPA</sequence>
<gene>
    <name evidence="2" type="ORF">IHQ68_10920</name>
</gene>
<evidence type="ECO:0000313" key="3">
    <source>
        <dbReference type="Proteomes" id="UP001181622"/>
    </source>
</evidence>
<protein>
    <recommendedName>
        <fullName evidence="4">Integral membrane protein (DUF2282)</fullName>
    </recommendedName>
</protein>
<feature type="signal peptide" evidence="1">
    <location>
        <begin position="1"/>
        <end position="31"/>
    </location>
</feature>
<dbReference type="RefSeq" id="WP_309391674.1">
    <property type="nucleotide sequence ID" value="NZ_JADBEO010000020.1"/>
</dbReference>
<proteinExistence type="predicted"/>
<feature type="chain" id="PRO_5046943196" description="Integral membrane protein (DUF2282)" evidence="1">
    <location>
        <begin position="32"/>
        <end position="87"/>
    </location>
</feature>
<keyword evidence="3" id="KW-1185">Reference proteome</keyword>
<evidence type="ECO:0000313" key="2">
    <source>
        <dbReference type="EMBL" id="MDR4307131.1"/>
    </source>
</evidence>
<evidence type="ECO:0008006" key="4">
    <source>
        <dbReference type="Google" id="ProtNLM"/>
    </source>
</evidence>